<dbReference type="InParanoid" id="A0A6P8RS36"/>
<gene>
    <name evidence="3" type="primary">LOC117363797</name>
</gene>
<evidence type="ECO:0000313" key="3">
    <source>
        <dbReference type="RefSeq" id="XP_033808038.1"/>
    </source>
</evidence>
<name>A0A6P8RS36_GEOSA</name>
<evidence type="ECO:0000313" key="2">
    <source>
        <dbReference type="Proteomes" id="UP000515159"/>
    </source>
</evidence>
<dbReference type="RefSeq" id="XP_033808038.1">
    <property type="nucleotide sequence ID" value="XM_033952147.1"/>
</dbReference>
<organism evidence="2 3">
    <name type="scientific">Geotrypetes seraphini</name>
    <name type="common">Gaboon caecilian</name>
    <name type="synonym">Caecilia seraphini</name>
    <dbReference type="NCBI Taxonomy" id="260995"/>
    <lineage>
        <taxon>Eukaryota</taxon>
        <taxon>Metazoa</taxon>
        <taxon>Chordata</taxon>
        <taxon>Craniata</taxon>
        <taxon>Vertebrata</taxon>
        <taxon>Euteleostomi</taxon>
        <taxon>Amphibia</taxon>
        <taxon>Gymnophiona</taxon>
        <taxon>Geotrypetes</taxon>
    </lineage>
</organism>
<accession>A0A6P8RS36</accession>
<dbReference type="AlphaFoldDB" id="A0A6P8RS36"/>
<keyword evidence="2" id="KW-1185">Reference proteome</keyword>
<dbReference type="GeneID" id="117363797"/>
<feature type="compositionally biased region" description="Low complexity" evidence="1">
    <location>
        <begin position="205"/>
        <end position="217"/>
    </location>
</feature>
<evidence type="ECO:0000256" key="1">
    <source>
        <dbReference type="SAM" id="MobiDB-lite"/>
    </source>
</evidence>
<proteinExistence type="predicted"/>
<protein>
    <submittedName>
        <fullName evidence="3">Uncharacterized protein LOC117363797</fullName>
    </submittedName>
</protein>
<dbReference type="Gene3D" id="1.10.287.3160">
    <property type="match status" value="1"/>
</dbReference>
<feature type="region of interest" description="Disordered" evidence="1">
    <location>
        <begin position="168"/>
        <end position="235"/>
    </location>
</feature>
<reference evidence="3" key="1">
    <citation type="submission" date="2025-08" db="UniProtKB">
        <authorList>
            <consortium name="RefSeq"/>
        </authorList>
    </citation>
    <scope>IDENTIFICATION</scope>
</reference>
<sequence>MVHYTGFDKSQLSHQSLLGGSSLKTTNLAVPPGRQGRAMDKFGRCLYQSSTMTNRILSYNFVFTSYLKYWVNAMQTFFKYLLEHLLTEFQHMHSTLAQPRIHMAQAAYDAFEISSRATALSVAIRHLAWLHPMDMDPNLQDQLANIPCQGSELFDDSIEAITKCLSEYEKSSNPNPSTDKGYTPSPSSQRRFPQKAVPDSRPPLKKQQLQQQQRKSQTPAASKLSQSFYPTQQRA</sequence>
<feature type="compositionally biased region" description="Polar residues" evidence="1">
    <location>
        <begin position="171"/>
        <end position="191"/>
    </location>
</feature>
<feature type="compositionally biased region" description="Polar residues" evidence="1">
    <location>
        <begin position="218"/>
        <end position="235"/>
    </location>
</feature>
<dbReference type="KEGG" id="gsh:117363797"/>
<dbReference type="Proteomes" id="UP000515159">
    <property type="component" value="Chromosome 7"/>
</dbReference>